<gene>
    <name evidence="1" type="ORF">HH304_07695</name>
</gene>
<proteinExistence type="predicted"/>
<dbReference type="RefSeq" id="WP_169679841.1">
    <property type="nucleotide sequence ID" value="NZ_JABBNU010000004.1"/>
</dbReference>
<sequence length="624" mass="69354">MKDISYYLIVMTFVFLGSCSGNKESEETNETTEEEVVENEIKSNPLKEAYFGNLHVHTSWSFDAYINGSITGPDDAYRWAQGESIPGGGDGTPLQIKKPLDWYAVSDHAEYLGALPKMADPNSPMSKHPLAKDITGDDPVAAFAAYTEISNGIYQERKKDPILGDSTFAASTWTEIIDIADKHYNPGTFTTFAAFEWTAAPDWRNIHRIVLFKDTENVPSVPFSAVDSDVPENLWKWMDAQRANGSHLLAVPHNGNASDGIMFPIGTTYGGSEINQEYSTTRMRNEPVYELIQIKGASETMPLLSPSDEFADFEIWDYTLAATATPPKNKKGGYMREALIRSMKYEQEGKGNPFKYGFIGDSDTHNSYSPIEEDNYHGKFGFENNPEHRLDGPPGVDEKGANQVRKFGSAGLAGVWAESNTREAIFDAIMRKETFATSGPRLKVRFFGGFNYPENILENSDWVKEGYANGVPMGGDLTASDGKAPSFIIHAIKEADGANLDRIQIIKGWVDANGNTYEKVFDVAFSDDRKLDANGNVPAVGNTVNVAEASYTNDIGDTELKTVWTDPEFDPSQYAVYYTRVLQIPTPRWSTYDAKTLGREPRKDLPVSIQERAWSSPIWYTPAK</sequence>
<dbReference type="AlphaFoldDB" id="A0A848IVB4"/>
<protein>
    <submittedName>
        <fullName evidence="1">DUF3604 domain-containing protein</fullName>
    </submittedName>
</protein>
<dbReference type="Proteomes" id="UP000559010">
    <property type="component" value="Unassembled WGS sequence"/>
</dbReference>
<evidence type="ECO:0000313" key="1">
    <source>
        <dbReference type="EMBL" id="NMM48277.1"/>
    </source>
</evidence>
<accession>A0A848IVB4</accession>
<dbReference type="PROSITE" id="PS51257">
    <property type="entry name" value="PROKAR_LIPOPROTEIN"/>
    <property type="match status" value="1"/>
</dbReference>
<dbReference type="InterPro" id="IPR022028">
    <property type="entry name" value="DUF3604"/>
</dbReference>
<name>A0A848IVB4_9BACT</name>
<dbReference type="Gene3D" id="3.20.20.140">
    <property type="entry name" value="Metal-dependent hydrolases"/>
    <property type="match status" value="1"/>
</dbReference>
<reference evidence="1 2" key="1">
    <citation type="submission" date="2020-04" db="EMBL/GenBank/DDBJ databases">
        <title>Flammeovirgaceae bacterium KN852 isolated from deep sea.</title>
        <authorList>
            <person name="Zhang D.-C."/>
        </authorList>
    </citation>
    <scope>NUCLEOTIDE SEQUENCE [LARGE SCALE GENOMIC DNA]</scope>
    <source>
        <strain evidence="1 2">KN852</strain>
    </source>
</reference>
<evidence type="ECO:0000313" key="2">
    <source>
        <dbReference type="Proteomes" id="UP000559010"/>
    </source>
</evidence>
<organism evidence="1 2">
    <name type="scientific">Marinigracilibium pacificum</name>
    <dbReference type="NCBI Taxonomy" id="2729599"/>
    <lineage>
        <taxon>Bacteria</taxon>
        <taxon>Pseudomonadati</taxon>
        <taxon>Bacteroidota</taxon>
        <taxon>Cytophagia</taxon>
        <taxon>Cytophagales</taxon>
        <taxon>Flammeovirgaceae</taxon>
        <taxon>Marinigracilibium</taxon>
    </lineage>
</organism>
<keyword evidence="2" id="KW-1185">Reference proteome</keyword>
<comment type="caution">
    <text evidence="1">The sequence shown here is derived from an EMBL/GenBank/DDBJ whole genome shotgun (WGS) entry which is preliminary data.</text>
</comment>
<dbReference type="Pfam" id="PF12228">
    <property type="entry name" value="DUF3604"/>
    <property type="match status" value="1"/>
</dbReference>
<dbReference type="EMBL" id="JABBNU010000004">
    <property type="protein sequence ID" value="NMM48277.1"/>
    <property type="molecule type" value="Genomic_DNA"/>
</dbReference>